<dbReference type="OrthoDB" id="5727566at2"/>
<dbReference type="PANTHER" id="PTHR39456:SF1">
    <property type="entry name" value="METAL-DEPENDENT HYDROLASE"/>
    <property type="match status" value="1"/>
</dbReference>
<evidence type="ECO:0000313" key="2">
    <source>
        <dbReference type="Proteomes" id="UP000295341"/>
    </source>
</evidence>
<proteinExistence type="predicted"/>
<evidence type="ECO:0008006" key="3">
    <source>
        <dbReference type="Google" id="ProtNLM"/>
    </source>
</evidence>
<dbReference type="InterPro" id="IPR016516">
    <property type="entry name" value="UCP07580"/>
</dbReference>
<dbReference type="AlphaFoldDB" id="A0A4V3F6C7"/>
<organism evidence="1 2">
    <name type="scientific">Panacagrimonas perspica</name>
    <dbReference type="NCBI Taxonomy" id="381431"/>
    <lineage>
        <taxon>Bacteria</taxon>
        <taxon>Pseudomonadati</taxon>
        <taxon>Pseudomonadota</taxon>
        <taxon>Gammaproteobacteria</taxon>
        <taxon>Nevskiales</taxon>
        <taxon>Nevskiaceae</taxon>
        <taxon>Panacagrimonas</taxon>
    </lineage>
</organism>
<gene>
    <name evidence="1" type="ORF">DFR24_1361</name>
</gene>
<dbReference type="RefSeq" id="WP_133880522.1">
    <property type="nucleotide sequence ID" value="NZ_MWIN01000004.1"/>
</dbReference>
<reference evidence="1 2" key="1">
    <citation type="submission" date="2019-03" db="EMBL/GenBank/DDBJ databases">
        <title>Genomic Encyclopedia of Type Strains, Phase IV (KMG-IV): sequencing the most valuable type-strain genomes for metagenomic binning, comparative biology and taxonomic classification.</title>
        <authorList>
            <person name="Goeker M."/>
        </authorList>
    </citation>
    <scope>NUCLEOTIDE SEQUENCE [LARGE SCALE GENOMIC DNA]</scope>
    <source>
        <strain evidence="1 2">DSM 26377</strain>
    </source>
</reference>
<dbReference type="Proteomes" id="UP000295341">
    <property type="component" value="Unassembled WGS sequence"/>
</dbReference>
<name>A0A4V3F6C7_9GAMM</name>
<sequence>MDGSMPPMQQIVPRKGPDFGLDGDIPRHWFGGDAFKTRFFDAMSLLFPEGEKFFIQCVRDYRDRITDPQMQANVKDFIYQEGQHGMVHDAYNQRVAAQGVAVDQIETRMKKILAWQRKSFPTSLRIAQTAAAEHMTAIMAHSFMANREMFREADPRMRALYVWHAVEEIEHKAVAFDVMQKVGKVGYFTRMAGMLYLSVVFPLHTFLILSHMLKVDGVKNGFGTWMRGLAWLYGPRGVMTRLLPHYLAYFKPGFHPWDGGQMETYATWRRVFEVNGDAIAAANALHPA</sequence>
<protein>
    <recommendedName>
        <fullName evidence="3">Metal-dependent hydrolase</fullName>
    </recommendedName>
</protein>
<dbReference type="Pfam" id="PF10118">
    <property type="entry name" value="Metal_hydrol"/>
    <property type="match status" value="1"/>
</dbReference>
<dbReference type="PIRSF" id="PIRSF007580">
    <property type="entry name" value="UCP07580"/>
    <property type="match status" value="1"/>
</dbReference>
<keyword evidence="2" id="KW-1185">Reference proteome</keyword>
<comment type="caution">
    <text evidence="1">The sequence shown here is derived from an EMBL/GenBank/DDBJ whole genome shotgun (WGS) entry which is preliminary data.</text>
</comment>
<evidence type="ECO:0000313" key="1">
    <source>
        <dbReference type="EMBL" id="TDU31976.1"/>
    </source>
</evidence>
<dbReference type="PANTHER" id="PTHR39456">
    <property type="entry name" value="METAL-DEPENDENT HYDROLASE"/>
    <property type="match status" value="1"/>
</dbReference>
<accession>A0A4V3F6C7</accession>
<dbReference type="EMBL" id="SOBT01000008">
    <property type="protein sequence ID" value="TDU31976.1"/>
    <property type="molecule type" value="Genomic_DNA"/>
</dbReference>